<evidence type="ECO:0000256" key="2">
    <source>
        <dbReference type="ARBA" id="ARBA00022559"/>
    </source>
</evidence>
<evidence type="ECO:0000256" key="3">
    <source>
        <dbReference type="ARBA" id="ARBA00022617"/>
    </source>
</evidence>
<dbReference type="Proteomes" id="UP000813824">
    <property type="component" value="Unassembled WGS sequence"/>
</dbReference>
<keyword evidence="4" id="KW-0479">Metal-binding</keyword>
<keyword evidence="8" id="KW-0732">Signal</keyword>
<feature type="signal peptide" evidence="8">
    <location>
        <begin position="1"/>
        <end position="17"/>
    </location>
</feature>
<protein>
    <submittedName>
        <fullName evidence="10">Chloroperoxidase</fullName>
    </submittedName>
</protein>
<evidence type="ECO:0000313" key="10">
    <source>
        <dbReference type="EMBL" id="KAH8105207.1"/>
    </source>
</evidence>
<keyword evidence="11" id="KW-1185">Reference proteome</keyword>
<dbReference type="OrthoDB" id="407298at2759"/>
<keyword evidence="2" id="KW-0575">Peroxidase</keyword>
<feature type="domain" description="Heme haloperoxidase family profile" evidence="9">
    <location>
        <begin position="24"/>
        <end position="192"/>
    </location>
</feature>
<comment type="similarity">
    <text evidence="7">Belongs to the chloroperoxidase family.</text>
</comment>
<accession>A0A8K0XT60</accession>
<comment type="caution">
    <text evidence="10">The sequence shown here is derived from an EMBL/GenBank/DDBJ whole genome shotgun (WGS) entry which is preliminary data.</text>
</comment>
<gene>
    <name evidence="10" type="ORF">BXZ70DRAFT_1042766</name>
</gene>
<keyword evidence="3" id="KW-0349">Heme</keyword>
<name>A0A8K0XT60_9AGAR</name>
<dbReference type="SUPFAM" id="SSF47571">
    <property type="entry name" value="Cloroperoxidase"/>
    <property type="match status" value="1"/>
</dbReference>
<dbReference type="GO" id="GO:0004601">
    <property type="term" value="F:peroxidase activity"/>
    <property type="evidence" value="ECO:0007669"/>
    <property type="project" value="UniProtKB-KW"/>
</dbReference>
<feature type="chain" id="PRO_5035469068" evidence="8">
    <location>
        <begin position="18"/>
        <end position="209"/>
    </location>
</feature>
<dbReference type="Gene3D" id="1.10.489.10">
    <property type="entry name" value="Chloroperoxidase-like"/>
    <property type="match status" value="1"/>
</dbReference>
<evidence type="ECO:0000313" key="11">
    <source>
        <dbReference type="Proteomes" id="UP000813824"/>
    </source>
</evidence>
<keyword evidence="6" id="KW-0408">Iron</keyword>
<dbReference type="InterPro" id="IPR036851">
    <property type="entry name" value="Chloroperoxidase-like_sf"/>
</dbReference>
<evidence type="ECO:0000259" key="9">
    <source>
        <dbReference type="PROSITE" id="PS51405"/>
    </source>
</evidence>
<dbReference type="InterPro" id="IPR000028">
    <property type="entry name" value="Chloroperoxidase"/>
</dbReference>
<evidence type="ECO:0000256" key="6">
    <source>
        <dbReference type="ARBA" id="ARBA00023004"/>
    </source>
</evidence>
<proteinExistence type="inferred from homology"/>
<evidence type="ECO:0000256" key="8">
    <source>
        <dbReference type="SAM" id="SignalP"/>
    </source>
</evidence>
<evidence type="ECO:0000256" key="4">
    <source>
        <dbReference type="ARBA" id="ARBA00022723"/>
    </source>
</evidence>
<evidence type="ECO:0000256" key="1">
    <source>
        <dbReference type="ARBA" id="ARBA00001970"/>
    </source>
</evidence>
<organism evidence="10 11">
    <name type="scientific">Cristinia sonorae</name>
    <dbReference type="NCBI Taxonomy" id="1940300"/>
    <lineage>
        <taxon>Eukaryota</taxon>
        <taxon>Fungi</taxon>
        <taxon>Dikarya</taxon>
        <taxon>Basidiomycota</taxon>
        <taxon>Agaricomycotina</taxon>
        <taxon>Agaricomycetes</taxon>
        <taxon>Agaricomycetidae</taxon>
        <taxon>Agaricales</taxon>
        <taxon>Pleurotineae</taxon>
        <taxon>Stephanosporaceae</taxon>
        <taxon>Cristinia</taxon>
    </lineage>
</organism>
<keyword evidence="5" id="KW-0560">Oxidoreductase</keyword>
<dbReference type="AlphaFoldDB" id="A0A8K0XT60"/>
<dbReference type="Pfam" id="PF01328">
    <property type="entry name" value="Peroxidase_2"/>
    <property type="match status" value="1"/>
</dbReference>
<comment type="cofactor">
    <cofactor evidence="1">
        <name>heme b</name>
        <dbReference type="ChEBI" id="CHEBI:60344"/>
    </cofactor>
</comment>
<evidence type="ECO:0000256" key="7">
    <source>
        <dbReference type="ARBA" id="ARBA00025795"/>
    </source>
</evidence>
<dbReference type="PANTHER" id="PTHR33577:SF18">
    <property type="entry name" value="HEME HALOPEROXIDASE FAMILY PROFILE DOMAIN-CONTAINING PROTEIN"/>
    <property type="match status" value="1"/>
</dbReference>
<dbReference type="PROSITE" id="PS51405">
    <property type="entry name" value="HEME_HALOPEROXIDASE"/>
    <property type="match status" value="1"/>
</dbReference>
<evidence type="ECO:0000256" key="5">
    <source>
        <dbReference type="ARBA" id="ARBA00023002"/>
    </source>
</evidence>
<reference evidence="10" key="1">
    <citation type="journal article" date="2021" name="New Phytol.">
        <title>Evolutionary innovations through gain and loss of genes in the ectomycorrhizal Boletales.</title>
        <authorList>
            <person name="Wu G."/>
            <person name="Miyauchi S."/>
            <person name="Morin E."/>
            <person name="Kuo A."/>
            <person name="Drula E."/>
            <person name="Varga T."/>
            <person name="Kohler A."/>
            <person name="Feng B."/>
            <person name="Cao Y."/>
            <person name="Lipzen A."/>
            <person name="Daum C."/>
            <person name="Hundley H."/>
            <person name="Pangilinan J."/>
            <person name="Johnson J."/>
            <person name="Barry K."/>
            <person name="LaButti K."/>
            <person name="Ng V."/>
            <person name="Ahrendt S."/>
            <person name="Min B."/>
            <person name="Choi I.G."/>
            <person name="Park H."/>
            <person name="Plett J.M."/>
            <person name="Magnuson J."/>
            <person name="Spatafora J.W."/>
            <person name="Nagy L.G."/>
            <person name="Henrissat B."/>
            <person name="Grigoriev I.V."/>
            <person name="Yang Z.L."/>
            <person name="Xu J."/>
            <person name="Martin F.M."/>
        </authorList>
    </citation>
    <scope>NUCLEOTIDE SEQUENCE</scope>
    <source>
        <strain evidence="10">KKN 215</strain>
    </source>
</reference>
<sequence>MLSIILVLTALAAGVFSAPGAQFGGNHWVPAGPDDSRSPCPVLNMLANHDYIPHNGKNLTPVLLNDTLKGVLGLEDALADMLVTPLPIILKPDGTFQLEALPSFSTDGKVLTPTDFAKLRVFLEGDKPLPLEVEKVAAGEPSLILSTFGTILASGDVILPLDLVDTIFGLEMFPPRFTRSAVLLSNVQSLGAIIIGTMMAVRGQVPASP</sequence>
<dbReference type="GO" id="GO:0046872">
    <property type="term" value="F:metal ion binding"/>
    <property type="evidence" value="ECO:0007669"/>
    <property type="project" value="UniProtKB-KW"/>
</dbReference>
<dbReference type="EMBL" id="JAEVFJ010000004">
    <property type="protein sequence ID" value="KAH8105207.1"/>
    <property type="molecule type" value="Genomic_DNA"/>
</dbReference>
<dbReference type="PANTHER" id="PTHR33577">
    <property type="entry name" value="STERIGMATOCYSTIN BIOSYNTHESIS PEROXIDASE STCC-RELATED"/>
    <property type="match status" value="1"/>
</dbReference>